<sequence>MMERIFPDAALLSGAALDHEILAAPPENRRSTKPWVSFNFIASIDGAASVDGQSGQLGNAWDQRVFTLLRQTADVILVGAQTIRSEGYGGELLSKSAQAWRSANWLSEHPPLAIVSGSLNLEAELEVFTQAPVRPLILTLASAPQERREALAEVADVVNVGEDSLDVERVISELAARGYKNICSEGGPTLLGSFAAANRVDELNLTVSPLLVGGAAGRIAKGGPEAPEATSDVARSMELTRILKADSMLFLRYVRPVE</sequence>
<comment type="pathway">
    <text evidence="1">Cofactor biosynthesis; riboflavin biosynthesis.</text>
</comment>
<evidence type="ECO:0000256" key="3">
    <source>
        <dbReference type="ARBA" id="ARBA00023002"/>
    </source>
</evidence>
<evidence type="ECO:0000256" key="1">
    <source>
        <dbReference type="ARBA" id="ARBA00005104"/>
    </source>
</evidence>
<dbReference type="AlphaFoldDB" id="A0A0S2LYG1"/>
<dbReference type="Proteomes" id="UP000059574">
    <property type="component" value="Chromosome"/>
</dbReference>
<evidence type="ECO:0000256" key="2">
    <source>
        <dbReference type="ARBA" id="ARBA00022857"/>
    </source>
</evidence>
<dbReference type="InterPro" id="IPR002734">
    <property type="entry name" value="RibDG_C"/>
</dbReference>
<dbReference type="Pfam" id="PF01872">
    <property type="entry name" value="RibD_C"/>
    <property type="match status" value="1"/>
</dbReference>
<accession>A0A0S2LYG1</accession>
<organism evidence="5">
    <name type="scientific">Arthrobacter alpinus</name>
    <dbReference type="NCBI Taxonomy" id="656366"/>
    <lineage>
        <taxon>Bacteria</taxon>
        <taxon>Bacillati</taxon>
        <taxon>Actinomycetota</taxon>
        <taxon>Actinomycetes</taxon>
        <taxon>Micrococcales</taxon>
        <taxon>Micrococcaceae</taxon>
        <taxon>Arthrobacter</taxon>
    </lineage>
</organism>
<evidence type="ECO:0000313" key="5">
    <source>
        <dbReference type="EMBL" id="ALO66272.1"/>
    </source>
</evidence>
<dbReference type="GO" id="GO:0009231">
    <property type="term" value="P:riboflavin biosynthetic process"/>
    <property type="evidence" value="ECO:0007669"/>
    <property type="project" value="InterPro"/>
</dbReference>
<dbReference type="InterPro" id="IPR024072">
    <property type="entry name" value="DHFR-like_dom_sf"/>
</dbReference>
<dbReference type="SUPFAM" id="SSF53597">
    <property type="entry name" value="Dihydrofolate reductase-like"/>
    <property type="match status" value="1"/>
</dbReference>
<dbReference type="PANTHER" id="PTHR38011">
    <property type="entry name" value="DIHYDROFOLATE REDUCTASE FAMILY PROTEIN (AFU_ORTHOLOGUE AFUA_8G06820)"/>
    <property type="match status" value="1"/>
</dbReference>
<dbReference type="OrthoDB" id="5243299at2"/>
<keyword evidence="2" id="KW-0521">NADP</keyword>
<dbReference type="PANTHER" id="PTHR38011:SF7">
    <property type="entry name" value="2,5-DIAMINO-6-RIBOSYLAMINO-4(3H)-PYRIMIDINONE 5'-PHOSPHATE REDUCTASE"/>
    <property type="match status" value="1"/>
</dbReference>
<dbReference type="InterPro" id="IPR050765">
    <property type="entry name" value="Riboflavin_Biosynth_HTPR"/>
</dbReference>
<dbReference type="RefSeq" id="WP_062286892.1">
    <property type="nucleotide sequence ID" value="NZ_CP013200.1"/>
</dbReference>
<keyword evidence="3" id="KW-0560">Oxidoreductase</keyword>
<feature type="domain" description="Bacterial bifunctional deaminase-reductase C-terminal" evidence="4">
    <location>
        <begin position="34"/>
        <end position="228"/>
    </location>
</feature>
<protein>
    <recommendedName>
        <fullName evidence="4">Bacterial bifunctional deaminase-reductase C-terminal domain-containing protein</fullName>
    </recommendedName>
</protein>
<gene>
    <name evidence="5" type="ORF">AS189_06935</name>
</gene>
<evidence type="ECO:0000259" key="4">
    <source>
        <dbReference type="Pfam" id="PF01872"/>
    </source>
</evidence>
<dbReference type="GO" id="GO:0008703">
    <property type="term" value="F:5-amino-6-(5-phosphoribosylamino)uracil reductase activity"/>
    <property type="evidence" value="ECO:0007669"/>
    <property type="project" value="InterPro"/>
</dbReference>
<name>A0A0S2LYG1_9MICC</name>
<dbReference type="EMBL" id="CP013200">
    <property type="protein sequence ID" value="ALO66272.1"/>
    <property type="molecule type" value="Genomic_DNA"/>
</dbReference>
<reference evidence="5" key="1">
    <citation type="journal article" date="2016" name="J. Biotechnol.">
        <title>Complete genome sequence of Arthrobacter alpinus ERGS4:06, a yellow pigmented bacterium tolerant to cold and radiations isolated from Sikkim Himalaya.</title>
        <authorList>
            <person name="Kumar R."/>
            <person name="Singh D."/>
            <person name="Swarnkar M.K."/>
            <person name="Singh A.K."/>
            <person name="Kumar S."/>
        </authorList>
    </citation>
    <scope>NUCLEOTIDE SEQUENCE [LARGE SCALE GENOMIC DNA]</scope>
    <source>
        <strain evidence="5">ERGS4:06</strain>
    </source>
</reference>
<proteinExistence type="predicted"/>
<dbReference type="Gene3D" id="3.40.430.10">
    <property type="entry name" value="Dihydrofolate Reductase, subunit A"/>
    <property type="match status" value="1"/>
</dbReference>